<feature type="compositionally biased region" description="Polar residues" evidence="2">
    <location>
        <begin position="116"/>
        <end position="136"/>
    </location>
</feature>
<dbReference type="InterPro" id="IPR031989">
    <property type="entry name" value="DUF5067"/>
</dbReference>
<comment type="caution">
    <text evidence="5">The sequence shown here is derived from an EMBL/GenBank/DDBJ whole genome shotgun (WGS) entry which is preliminary data.</text>
</comment>
<feature type="compositionally biased region" description="Basic and acidic residues" evidence="2">
    <location>
        <begin position="1"/>
        <end position="11"/>
    </location>
</feature>
<evidence type="ECO:0000313" key="6">
    <source>
        <dbReference type="Proteomes" id="UP000588277"/>
    </source>
</evidence>
<evidence type="ECO:0000256" key="2">
    <source>
        <dbReference type="SAM" id="MobiDB-lite"/>
    </source>
</evidence>
<keyword evidence="3" id="KW-0812">Transmembrane</keyword>
<feature type="compositionally biased region" description="Polar residues" evidence="2">
    <location>
        <begin position="528"/>
        <end position="537"/>
    </location>
</feature>
<protein>
    <recommendedName>
        <fullName evidence="4">DUF5067 domain-containing protein</fullName>
    </recommendedName>
</protein>
<dbReference type="InterPro" id="IPR029050">
    <property type="entry name" value="Immunoprotect_excell_Ig-like"/>
</dbReference>
<feature type="transmembrane region" description="Helical" evidence="3">
    <location>
        <begin position="198"/>
        <end position="215"/>
    </location>
</feature>
<keyword evidence="6" id="KW-1185">Reference proteome</keyword>
<dbReference type="Proteomes" id="UP000588277">
    <property type="component" value="Unassembled WGS sequence"/>
</dbReference>
<feature type="region of interest" description="Disordered" evidence="2">
    <location>
        <begin position="528"/>
        <end position="552"/>
    </location>
</feature>
<feature type="domain" description="DUF5067" evidence="4">
    <location>
        <begin position="472"/>
        <end position="577"/>
    </location>
</feature>
<reference evidence="5 6" key="1">
    <citation type="submission" date="2020-02" db="EMBL/GenBank/DDBJ databases">
        <title>Characterization of phylogenetic diversity of novel bifidobacterial species isolated in Czech ZOOs.</title>
        <authorList>
            <person name="Lugli G.A."/>
            <person name="Vera N.B."/>
            <person name="Ventura M."/>
        </authorList>
    </citation>
    <scope>NUCLEOTIDE SEQUENCE [LARGE SCALE GENOMIC DNA]</scope>
    <source>
        <strain evidence="5 6">DSM 109958</strain>
    </source>
</reference>
<feature type="transmembrane region" description="Helical" evidence="3">
    <location>
        <begin position="227"/>
        <end position="248"/>
    </location>
</feature>
<organism evidence="5 6">
    <name type="scientific">Bifidobacterium moraviense</name>
    <dbReference type="NCBI Taxonomy" id="2675323"/>
    <lineage>
        <taxon>Bacteria</taxon>
        <taxon>Bacillati</taxon>
        <taxon>Actinomycetota</taxon>
        <taxon>Actinomycetes</taxon>
        <taxon>Bifidobacteriales</taxon>
        <taxon>Bifidobacteriaceae</taxon>
        <taxon>Bifidobacterium</taxon>
    </lineage>
</organism>
<dbReference type="Pfam" id="PF16729">
    <property type="entry name" value="DUF5067"/>
    <property type="match status" value="2"/>
</dbReference>
<keyword evidence="1" id="KW-0732">Signal</keyword>
<feature type="region of interest" description="Disordered" evidence="2">
    <location>
        <begin position="1"/>
        <end position="170"/>
    </location>
</feature>
<dbReference type="EMBL" id="JAAIIH010000012">
    <property type="protein sequence ID" value="NMN00916.1"/>
    <property type="molecule type" value="Genomic_DNA"/>
</dbReference>
<sequence length="597" mass="64257">MGLFYGRDRNGDGYVSPFDADETQDYVDPAKALEREEKQARKRDARRQTLDAHNDAQVTAARGGGRGTNGGSGSAAKPPLSAKQRRNAAMSGSRPSRPAPVRIQTSDHVGDDSGQDRSSFQQTPYEQSPYDQQTSPAPRAQTPGGSHGHAQTSRGGAKGSGASGSAAASGRTNGWATAAIVLAIIAWCMKTIPVLTTAFGAAAALCGLIALVRTAGGSGRGGRGRALFSLALSAWMIISSASAAVTVVRNGYNPLMSYGTSRSWSWSWSSDGSSSDDDSDYSSDDEPEVDDDPVVAYESGTIARFDDDKADVSITAARRAADTYEGSNKPGKKTVMITYHVTNRGSEAQSFDSFGYAAYQHGVGLDETNIYDFDHMSDADPDGLDYYDSRSRSTDIQPGATLDVTIAYVLRDDSDVMAEAGDYYSDRYVRRGFAFADGADAMTPLAQSDAEGALRPESEADTTGMTQTYRLYKSEHTVMSMAFRVSGVRYVGKDYDDKDAVLVTFEWVNQAKHPFSFEDLSYPKVTQGGTELKSTSLDDPDVDQSRSPYRRLQPGAEGTVTEVYRLENTTDQLHVTFGGYRAPQLDQDFDVDGLPAK</sequence>
<feature type="compositionally biased region" description="Acidic residues" evidence="2">
    <location>
        <begin position="274"/>
        <end position="293"/>
    </location>
</feature>
<keyword evidence="3" id="KW-1133">Transmembrane helix</keyword>
<dbReference type="Gene3D" id="2.60.40.1240">
    <property type="match status" value="2"/>
</dbReference>
<proteinExistence type="predicted"/>
<feature type="region of interest" description="Disordered" evidence="2">
    <location>
        <begin position="274"/>
        <end position="294"/>
    </location>
</feature>
<feature type="domain" description="DUF5067" evidence="4">
    <location>
        <begin position="305"/>
        <end position="417"/>
    </location>
</feature>
<accession>A0A7Y0F2M9</accession>
<evidence type="ECO:0000256" key="3">
    <source>
        <dbReference type="SAM" id="Phobius"/>
    </source>
</evidence>
<dbReference type="RefSeq" id="WP_169275996.1">
    <property type="nucleotide sequence ID" value="NZ_JAAIIH010000012.1"/>
</dbReference>
<evidence type="ECO:0000313" key="5">
    <source>
        <dbReference type="EMBL" id="NMN00916.1"/>
    </source>
</evidence>
<gene>
    <name evidence="5" type="ORF">G1C96_1497</name>
</gene>
<name>A0A7Y0F2M9_9BIFI</name>
<evidence type="ECO:0000256" key="1">
    <source>
        <dbReference type="ARBA" id="ARBA00022729"/>
    </source>
</evidence>
<keyword evidence="3" id="KW-0472">Membrane</keyword>
<evidence type="ECO:0000259" key="4">
    <source>
        <dbReference type="Pfam" id="PF16729"/>
    </source>
</evidence>
<dbReference type="AlphaFoldDB" id="A0A7Y0F2M9"/>
<feature type="compositionally biased region" description="Gly residues" evidence="2">
    <location>
        <begin position="62"/>
        <end position="73"/>
    </location>
</feature>